<sequence>MTSSDNIQRAQQLLAQEGLESISQKLYNEIYINLPGKPNAPRRWIWELLQNAKDVITNSGLVEINLQENKLEFSHNGSPFLHENLLALLSQNSTKKHNYSDDEKQEFFDRLFGENEITEKEAKSFLNISGRFGTGFMTTYLLSKQVSLEGIYSAKGNHKKFCLSFDREVEKDTEMKDKVKNSFSSFTDLEQENLTDNIVSDYQEGVSCDTKFIYEFDSDGKAVAEQGINDLHNAIPFVLSFVEKLSTIIVNEATQQTIYSHQTIKQYDKVTIERITKKIADNEENVFIAKISSKHEALTIAIPVEYLSADRYKILFPSEETPKQFISFPLVGSEKFPLPFVINSPLFNPDDSRSHVFLNLSPDHGFNKKVNLNRALFENAIDLFTQLLDAVAKLNWENLHYLAKSDLPKDVEEDWYKDSIQKEIRKNILNAEIVVTENGNRIKPKDAMFPIYRESKLQDFWDLCKFLCGDKIPRKEDVEIWKNIIEANTNEWLGVDFDLNLEKFLLIIQNSVSFSAFNTTYFKNETKAFEALNKIIQFTEEEDKELVNRKEKPLIIFPNQSTDSSFTEKQKLSRDVNVPIQLKDVLKTTGENWYDKLVRDEVTVFERESKLTVKLVSDKIREKIEKYFLNTLASEEKPLLDKGLFELSGFATSINKSEIESLHKFLKQIFPESISESVKEISGAEDFDWKPFQIWSVKSILKKIASHETMDKLSLHLVNKHYPEIMDKYSKEEEDLMFKVDSALNDIIEFVFKFDKNLLSEYEIIPNQLNKFCKYNNEIFNDASIPLELKKILTDFGKDCRGSLRHSGVSITLPSEPRNLKWICGQLDDIVIREQDNPELKQPIRELDKWIFKSKGSITGLDELFKTFYRKRSGIVLNTYSIEERNQFDEIQQSGMGSDIAAMIKSGTTAATIKEVAGVLQEHPELTSDRIERLLELEELSKGWDTTVDQPTDDKQIRDNFENGWKGEAFVFKKLKEKSYSVQWANKNETDNGNSIVDFEGEQHFIIDRGEKYDLVAQSSEGNNIYIQVKATTTDISKADTIAMPISTREWKFVFETTDTESFYLARVFNVNSDTPEVYFMKLRKPLEL</sequence>
<reference evidence="2 3" key="1">
    <citation type="submission" date="2020-10" db="EMBL/GenBank/DDBJ databases">
        <title>Connecting structure to function with the recovery of over 1000 high-quality activated sludge metagenome-assembled genomes encoding full-length rRNA genes using long-read sequencing.</title>
        <authorList>
            <person name="Singleton C.M."/>
            <person name="Petriglieri F."/>
            <person name="Kristensen J.M."/>
            <person name="Kirkegaard R.H."/>
            <person name="Michaelsen T.Y."/>
            <person name="Andersen M.H."/>
            <person name="Karst S.M."/>
            <person name="Dueholm M.S."/>
            <person name="Nielsen P.H."/>
            <person name="Albertsen M."/>
        </authorList>
    </citation>
    <scope>NUCLEOTIDE SEQUENCE [LARGE SCALE GENOMIC DNA]</scope>
    <source>
        <strain evidence="2">Ribe_18-Q3-R11-54_BAT3C.373</strain>
    </source>
</reference>
<accession>A0A9D7SC30</accession>
<evidence type="ECO:0000259" key="1">
    <source>
        <dbReference type="Pfam" id="PF13020"/>
    </source>
</evidence>
<protein>
    <submittedName>
        <fullName evidence="2">DUF3883 domain-containing protein</fullName>
    </submittedName>
</protein>
<dbReference type="SUPFAM" id="SSF55874">
    <property type="entry name" value="ATPase domain of HSP90 chaperone/DNA topoisomerase II/histidine kinase"/>
    <property type="match status" value="1"/>
</dbReference>
<organism evidence="2 3">
    <name type="scientific">Candidatus Defluviibacterium haderslevense</name>
    <dbReference type="NCBI Taxonomy" id="2981993"/>
    <lineage>
        <taxon>Bacteria</taxon>
        <taxon>Pseudomonadati</taxon>
        <taxon>Bacteroidota</taxon>
        <taxon>Saprospiria</taxon>
        <taxon>Saprospirales</taxon>
        <taxon>Saprospiraceae</taxon>
        <taxon>Candidatus Defluviibacterium</taxon>
    </lineage>
</organism>
<gene>
    <name evidence="2" type="ORF">IPO85_15630</name>
</gene>
<comment type="caution">
    <text evidence="2">The sequence shown here is derived from an EMBL/GenBank/DDBJ whole genome shotgun (WGS) entry which is preliminary data.</text>
</comment>
<dbReference type="AlphaFoldDB" id="A0A9D7SC30"/>
<dbReference type="Pfam" id="PF13020">
    <property type="entry name" value="NOV_C"/>
    <property type="match status" value="1"/>
</dbReference>
<dbReference type="InterPro" id="IPR024975">
    <property type="entry name" value="NOV_C"/>
</dbReference>
<dbReference type="Proteomes" id="UP000808349">
    <property type="component" value="Unassembled WGS sequence"/>
</dbReference>
<dbReference type="InterPro" id="IPR036890">
    <property type="entry name" value="HATPase_C_sf"/>
</dbReference>
<feature type="domain" description="Protein NO VEIN C-terminal" evidence="1">
    <location>
        <begin position="1005"/>
        <end position="1080"/>
    </location>
</feature>
<name>A0A9D7SC30_9BACT</name>
<evidence type="ECO:0000313" key="2">
    <source>
        <dbReference type="EMBL" id="MBK9718910.1"/>
    </source>
</evidence>
<evidence type="ECO:0000313" key="3">
    <source>
        <dbReference type="Proteomes" id="UP000808349"/>
    </source>
</evidence>
<dbReference type="EMBL" id="JADKFW010000013">
    <property type="protein sequence ID" value="MBK9718910.1"/>
    <property type="molecule type" value="Genomic_DNA"/>
</dbReference>
<proteinExistence type="predicted"/>